<dbReference type="GO" id="GO:0009116">
    <property type="term" value="P:nucleoside metabolic process"/>
    <property type="evidence" value="ECO:0007669"/>
    <property type="project" value="InterPro"/>
</dbReference>
<feature type="domain" description="Glycine cleavage system P-protein N-terminal" evidence="3">
    <location>
        <begin position="1"/>
        <end position="401"/>
    </location>
</feature>
<comment type="function">
    <text evidence="2">The glycine cleavage system catalyzes the degradation of glycine. The P protein binds the alpha-amino group of glycine through its pyridoxal phosphate cofactor; CO(2) is released and the remaining methylamine moiety is then transferred to the lipoamide cofactor of the H protein.</text>
</comment>
<name>A0AAU7JH71_9HYPH</name>
<dbReference type="SUPFAM" id="SSF53383">
    <property type="entry name" value="PLP-dependent transferases"/>
    <property type="match status" value="1"/>
</dbReference>
<dbReference type="InterPro" id="IPR015424">
    <property type="entry name" value="PyrdxlP-dep_Trfase"/>
</dbReference>
<dbReference type="InterPro" id="IPR015422">
    <property type="entry name" value="PyrdxlP-dep_Trfase_small"/>
</dbReference>
<reference evidence="4" key="1">
    <citation type="submission" date="2024-05" db="EMBL/GenBank/DDBJ databases">
        <authorList>
            <person name="Kim S."/>
            <person name="Heo J."/>
            <person name="Choi H."/>
            <person name="Choi Y."/>
            <person name="Kwon S.-W."/>
            <person name="Kim Y."/>
        </authorList>
    </citation>
    <scope>NUCLEOTIDE SEQUENCE</scope>
    <source>
        <strain evidence="4">KACC 23698</strain>
    </source>
</reference>
<dbReference type="Gene3D" id="3.40.640.10">
    <property type="entry name" value="Type I PLP-dependent aspartate aminotransferase-like (Major domain)"/>
    <property type="match status" value="1"/>
</dbReference>
<comment type="subunit">
    <text evidence="2">The glycine cleavage system is composed of four proteins: P, T, L and H. In this organism, the P 'protein' is a heterodimer of two subunits.</text>
</comment>
<sequence>MRYLPLSDLERADMLARIGVGSIDDLFADIPADKRRAGLPDLPRRKSEMEVERLLGRLAARNVAAGSVPFFVGAGAYRHHVPATVDHLIQRSEFLTSYTPYQPEIAQGTLHYLFEFQTQVAALTGMEVANASMYDGSTGCAEAVLMAHRITRRRKAVLSGGLHPHYAEVVRTLSRMAEDEVVTLPPDVTATEDLLAAIDGSVSCVVVQTPDLFGHLRDLRAVADKCHAQGALLVAVVTEALSLGLVTPPGAMGADIVVAEGQSIGNGLTFGGPYVGLFATRQKYVRQMPGRLCGETVDADGARGFVLTLSTREQHIRRDKATSNICTNSGLCCLAFTIHMSLLGSAGLQRLARVNHAHAVKLHEALESLAEVEVLNQSYFNEFTLRLKKPAAEVVQVLADKSVLAGVPVSRLLPGAGLDDLLLVASTEVNTDDDRAALVAGLKEALAC</sequence>
<dbReference type="InterPro" id="IPR015421">
    <property type="entry name" value="PyrdxlP-dep_Trfase_major"/>
</dbReference>
<dbReference type="PANTHER" id="PTHR42806:SF1">
    <property type="entry name" value="GLYCINE DEHYDROGENASE (DECARBOXYLATING)"/>
    <property type="match status" value="1"/>
</dbReference>
<dbReference type="GO" id="GO:0004375">
    <property type="term" value="F:glycine dehydrogenase (decarboxylating) activity"/>
    <property type="evidence" value="ECO:0007669"/>
    <property type="project" value="UniProtKB-EC"/>
</dbReference>
<keyword evidence="1 2" id="KW-0560">Oxidoreductase</keyword>
<evidence type="ECO:0000256" key="1">
    <source>
        <dbReference type="ARBA" id="ARBA00023002"/>
    </source>
</evidence>
<dbReference type="HAMAP" id="MF_00712">
    <property type="entry name" value="GcvPA"/>
    <property type="match status" value="1"/>
</dbReference>
<dbReference type="Gene3D" id="3.90.1150.10">
    <property type="entry name" value="Aspartate Aminotransferase, domain 1"/>
    <property type="match status" value="1"/>
</dbReference>
<dbReference type="GO" id="GO:0019464">
    <property type="term" value="P:glycine decarboxylation via glycine cleavage system"/>
    <property type="evidence" value="ECO:0007669"/>
    <property type="project" value="UniProtKB-UniRule"/>
</dbReference>
<dbReference type="RefSeq" id="WP_406856605.1">
    <property type="nucleotide sequence ID" value="NZ_CP157484.1"/>
</dbReference>
<dbReference type="AlphaFoldDB" id="A0AAU7JH71"/>
<dbReference type="EC" id="1.4.4.2" evidence="2"/>
<gene>
    <name evidence="2 4" type="primary">gcvPA</name>
    <name evidence="4" type="ORF">ABEG18_02940</name>
</gene>
<comment type="catalytic activity">
    <reaction evidence="2">
        <text>N(6)-[(R)-lipoyl]-L-lysyl-[glycine-cleavage complex H protein] + glycine + H(+) = N(6)-[(R)-S(8)-aminomethyldihydrolipoyl]-L-lysyl-[glycine-cleavage complex H protein] + CO2</text>
        <dbReference type="Rhea" id="RHEA:24304"/>
        <dbReference type="Rhea" id="RHEA-COMP:10494"/>
        <dbReference type="Rhea" id="RHEA-COMP:10495"/>
        <dbReference type="ChEBI" id="CHEBI:15378"/>
        <dbReference type="ChEBI" id="CHEBI:16526"/>
        <dbReference type="ChEBI" id="CHEBI:57305"/>
        <dbReference type="ChEBI" id="CHEBI:83099"/>
        <dbReference type="ChEBI" id="CHEBI:83143"/>
        <dbReference type="EC" id="1.4.4.2"/>
    </reaction>
</comment>
<dbReference type="InterPro" id="IPR049315">
    <property type="entry name" value="GDC-P_N"/>
</dbReference>
<proteinExistence type="inferred from homology"/>
<protein>
    <recommendedName>
        <fullName evidence="2">Probable glycine dehydrogenase (decarboxylating) subunit 1</fullName>
        <ecNumber evidence="2">1.4.4.2</ecNumber>
    </recommendedName>
    <alternativeName>
        <fullName evidence="2">Glycine cleavage system P-protein subunit 1</fullName>
    </alternativeName>
    <alternativeName>
        <fullName evidence="2">Glycine decarboxylase subunit 1</fullName>
    </alternativeName>
    <alternativeName>
        <fullName evidence="2">Glycine dehydrogenase (aminomethyl-transferring) subunit 1</fullName>
    </alternativeName>
</protein>
<evidence type="ECO:0000259" key="3">
    <source>
        <dbReference type="Pfam" id="PF02347"/>
    </source>
</evidence>
<dbReference type="NCBIfam" id="NF001696">
    <property type="entry name" value="PRK00451.1"/>
    <property type="match status" value="1"/>
</dbReference>
<dbReference type="PIRSF" id="PIRSF006815">
    <property type="entry name" value="GcvPA"/>
    <property type="match status" value="1"/>
</dbReference>
<evidence type="ECO:0000313" key="4">
    <source>
        <dbReference type="EMBL" id="XBO39757.1"/>
    </source>
</evidence>
<comment type="similarity">
    <text evidence="2">Belongs to the GcvP family. N-terminal subunit subfamily.</text>
</comment>
<accession>A0AAU7JH71</accession>
<dbReference type="PANTHER" id="PTHR42806">
    <property type="entry name" value="GLYCINE CLEAVAGE SYSTEM P-PROTEIN"/>
    <property type="match status" value="1"/>
</dbReference>
<dbReference type="Pfam" id="PF02347">
    <property type="entry name" value="GDC-P"/>
    <property type="match status" value="1"/>
</dbReference>
<dbReference type="EMBL" id="CP157484">
    <property type="protein sequence ID" value="XBO39757.1"/>
    <property type="molecule type" value="Genomic_DNA"/>
</dbReference>
<dbReference type="InterPro" id="IPR023010">
    <property type="entry name" value="GcvPA"/>
</dbReference>
<organism evidence="4">
    <name type="scientific">Alsobacter sp. KACC 23698</name>
    <dbReference type="NCBI Taxonomy" id="3149229"/>
    <lineage>
        <taxon>Bacteria</taxon>
        <taxon>Pseudomonadati</taxon>
        <taxon>Pseudomonadota</taxon>
        <taxon>Alphaproteobacteria</taxon>
        <taxon>Hyphomicrobiales</taxon>
        <taxon>Alsobacteraceae</taxon>
        <taxon>Alsobacter</taxon>
    </lineage>
</organism>
<evidence type="ECO:0000256" key="2">
    <source>
        <dbReference type="HAMAP-Rule" id="MF_00712"/>
    </source>
</evidence>